<dbReference type="Gene3D" id="3.40.30.10">
    <property type="entry name" value="Glutaredoxin"/>
    <property type="match status" value="1"/>
</dbReference>
<reference evidence="6 7" key="1">
    <citation type="submission" date="2022-04" db="EMBL/GenBank/DDBJ databases">
        <authorList>
            <person name="Ye Y.-Q."/>
            <person name="Du Z.-J."/>
        </authorList>
    </citation>
    <scope>NUCLEOTIDE SEQUENCE [LARGE SCALE GENOMIC DNA]</scope>
    <source>
        <strain evidence="6 7">A6E488</strain>
    </source>
</reference>
<sequence length="219" mass="23807">MAGEAGAGVTLYGAPYSVYVRIARMALHEKGVAYDQEPVDIFAAGAETEAYLALNPFGRIPALQHGDFVLYETQAITRYIDEAFEGPALQPQAPTARARMAQVIGIVDSVAYRTLVWDVYVAHTARSKGEGAEHDARISAAIPLATTCLAEFDRLLDGRPCFGGDRPNLADLHAAPVFGYFRTVPEAQQLLDRFSGLQDWWATISARDSWRVASAGDTD</sequence>
<dbReference type="SUPFAM" id="SSF52833">
    <property type="entry name" value="Thioredoxin-like"/>
    <property type="match status" value="1"/>
</dbReference>
<dbReference type="Pfam" id="PF13417">
    <property type="entry name" value="GST_N_3"/>
    <property type="match status" value="1"/>
</dbReference>
<dbReference type="CDD" id="cd00299">
    <property type="entry name" value="GST_C_family"/>
    <property type="match status" value="1"/>
</dbReference>
<dbReference type="GO" id="GO:0005737">
    <property type="term" value="C:cytoplasm"/>
    <property type="evidence" value="ECO:0007669"/>
    <property type="project" value="TreeGrafter"/>
</dbReference>
<dbReference type="EC" id="2.5.1.18" evidence="2"/>
<keyword evidence="7" id="KW-1185">Reference proteome</keyword>
<proteinExistence type="inferred from homology"/>
<dbReference type="RefSeq" id="WP_261616409.1">
    <property type="nucleotide sequence ID" value="NZ_JALIDZ010000005.1"/>
</dbReference>
<dbReference type="PANTHER" id="PTHR43900">
    <property type="entry name" value="GLUTATHIONE S-TRANSFERASE RHO"/>
    <property type="match status" value="1"/>
</dbReference>
<dbReference type="SFLD" id="SFLDG00358">
    <property type="entry name" value="Main_(cytGST)"/>
    <property type="match status" value="1"/>
</dbReference>
<dbReference type="PANTHER" id="PTHR43900:SF3">
    <property type="entry name" value="GLUTATHIONE S-TRANSFERASE RHO"/>
    <property type="match status" value="1"/>
</dbReference>
<dbReference type="PROSITE" id="PS50404">
    <property type="entry name" value="GST_NTER"/>
    <property type="match status" value="1"/>
</dbReference>
<dbReference type="FunFam" id="3.40.30.10:FF:000039">
    <property type="entry name" value="Glutathione S-transferase domain"/>
    <property type="match status" value="1"/>
</dbReference>
<protein>
    <recommendedName>
        <fullName evidence="2">glutathione transferase</fullName>
        <ecNumber evidence="2">2.5.1.18</ecNumber>
    </recommendedName>
</protein>
<dbReference type="InterPro" id="IPR036249">
    <property type="entry name" value="Thioredoxin-like_sf"/>
</dbReference>
<dbReference type="EMBL" id="JALIDZ010000005">
    <property type="protein sequence ID" value="MCT8972836.1"/>
    <property type="molecule type" value="Genomic_DNA"/>
</dbReference>
<gene>
    <name evidence="6" type="ORF">MUB46_13295</name>
</gene>
<evidence type="ECO:0000256" key="2">
    <source>
        <dbReference type="ARBA" id="ARBA00012452"/>
    </source>
</evidence>
<dbReference type="InterPro" id="IPR040079">
    <property type="entry name" value="Glutathione_S-Trfase"/>
</dbReference>
<dbReference type="Pfam" id="PF00043">
    <property type="entry name" value="GST_C"/>
    <property type="match status" value="1"/>
</dbReference>
<dbReference type="InterPro" id="IPR004045">
    <property type="entry name" value="Glutathione_S-Trfase_N"/>
</dbReference>
<dbReference type="InterPro" id="IPR036282">
    <property type="entry name" value="Glutathione-S-Trfase_C_sf"/>
</dbReference>
<comment type="caution">
    <text evidence="6">The sequence shown here is derived from an EMBL/GenBank/DDBJ whole genome shotgun (WGS) entry which is preliminary data.</text>
</comment>
<dbReference type="SUPFAM" id="SSF47616">
    <property type="entry name" value="GST C-terminal domain-like"/>
    <property type="match status" value="1"/>
</dbReference>
<evidence type="ECO:0000313" key="7">
    <source>
        <dbReference type="Proteomes" id="UP001320898"/>
    </source>
</evidence>
<evidence type="ECO:0000259" key="4">
    <source>
        <dbReference type="PROSITE" id="PS50404"/>
    </source>
</evidence>
<dbReference type="GO" id="GO:0043295">
    <property type="term" value="F:glutathione binding"/>
    <property type="evidence" value="ECO:0007669"/>
    <property type="project" value="TreeGrafter"/>
</dbReference>
<evidence type="ECO:0000259" key="5">
    <source>
        <dbReference type="PROSITE" id="PS50405"/>
    </source>
</evidence>
<evidence type="ECO:0000256" key="1">
    <source>
        <dbReference type="ARBA" id="ARBA00007409"/>
    </source>
</evidence>
<dbReference type="Proteomes" id="UP001320898">
    <property type="component" value="Unassembled WGS sequence"/>
</dbReference>
<name>A0AAW5QXQ0_9HYPH</name>
<keyword evidence="3" id="KW-0808">Transferase</keyword>
<organism evidence="6 7">
    <name type="scientific">Microbaculum marinisediminis</name>
    <dbReference type="NCBI Taxonomy" id="2931392"/>
    <lineage>
        <taxon>Bacteria</taxon>
        <taxon>Pseudomonadati</taxon>
        <taxon>Pseudomonadota</taxon>
        <taxon>Alphaproteobacteria</taxon>
        <taxon>Hyphomicrobiales</taxon>
        <taxon>Tepidamorphaceae</taxon>
        <taxon>Microbaculum</taxon>
    </lineage>
</organism>
<comment type="similarity">
    <text evidence="1">Belongs to the GST superfamily.</text>
</comment>
<feature type="domain" description="GST C-terminal" evidence="5">
    <location>
        <begin position="93"/>
        <end position="219"/>
    </location>
</feature>
<dbReference type="GO" id="GO:0004364">
    <property type="term" value="F:glutathione transferase activity"/>
    <property type="evidence" value="ECO:0007669"/>
    <property type="project" value="UniProtKB-EC"/>
</dbReference>
<dbReference type="InterPro" id="IPR004046">
    <property type="entry name" value="GST_C"/>
</dbReference>
<dbReference type="PROSITE" id="PS50405">
    <property type="entry name" value="GST_CTER"/>
    <property type="match status" value="1"/>
</dbReference>
<dbReference type="Gene3D" id="1.20.1050.10">
    <property type="match status" value="1"/>
</dbReference>
<dbReference type="InterPro" id="IPR010987">
    <property type="entry name" value="Glutathione-S-Trfase_C-like"/>
</dbReference>
<evidence type="ECO:0000256" key="3">
    <source>
        <dbReference type="ARBA" id="ARBA00022679"/>
    </source>
</evidence>
<evidence type="ECO:0000313" key="6">
    <source>
        <dbReference type="EMBL" id="MCT8972836.1"/>
    </source>
</evidence>
<dbReference type="SFLD" id="SFLDS00019">
    <property type="entry name" value="Glutathione_Transferase_(cytos"/>
    <property type="match status" value="1"/>
</dbReference>
<feature type="domain" description="GST N-terminal" evidence="4">
    <location>
        <begin position="7"/>
        <end position="88"/>
    </location>
</feature>
<dbReference type="AlphaFoldDB" id="A0AAW5QXQ0"/>
<accession>A0AAW5QXQ0</accession>